<dbReference type="Proteomes" id="UP000705823">
    <property type="component" value="Unassembled WGS sequence"/>
</dbReference>
<gene>
    <name evidence="1" type="ORF">EGH24_11150</name>
</gene>
<dbReference type="AlphaFoldDB" id="A0A8J8PBH7"/>
<proteinExistence type="predicted"/>
<dbReference type="RefSeq" id="WP_142980212.1">
    <property type="nucleotide sequence ID" value="NZ_RKLU01000004.1"/>
</dbReference>
<evidence type="ECO:0000313" key="2">
    <source>
        <dbReference type="Proteomes" id="UP000705823"/>
    </source>
</evidence>
<organism evidence="1 2">
    <name type="scientific">Halonotius terrestris</name>
    <dbReference type="NCBI Taxonomy" id="2487750"/>
    <lineage>
        <taxon>Archaea</taxon>
        <taxon>Methanobacteriati</taxon>
        <taxon>Methanobacteriota</taxon>
        <taxon>Stenosarchaea group</taxon>
        <taxon>Halobacteria</taxon>
        <taxon>Halobacteriales</taxon>
        <taxon>Haloferacaceae</taxon>
        <taxon>Halonotius</taxon>
    </lineage>
</organism>
<keyword evidence="2" id="KW-1185">Reference proteome</keyword>
<accession>A0A8J8PBH7</accession>
<sequence>MTAPDVDPEAFEFDPDLVDPAEELAEAFILEEFDAALLEELDKQYLEVLANQPPEKIHINVDDAVLDAAMQVAELVVERLEAAENRTTGRPSRIPSFR</sequence>
<evidence type="ECO:0000313" key="1">
    <source>
        <dbReference type="EMBL" id="TQQ80021.1"/>
    </source>
</evidence>
<name>A0A8J8PBH7_9EURY</name>
<comment type="caution">
    <text evidence="1">The sequence shown here is derived from an EMBL/GenBank/DDBJ whole genome shotgun (WGS) entry which is preliminary data.</text>
</comment>
<reference evidence="1" key="1">
    <citation type="submission" date="2019-02" db="EMBL/GenBank/DDBJ databases">
        <title>Halonotius sp. a new haloarchaeum isolated from saline soil.</title>
        <authorList>
            <person name="Duran-Viseras A."/>
            <person name="Sanchez-Porro C."/>
            <person name="Ventosa A."/>
        </authorList>
    </citation>
    <scope>NUCLEOTIDE SEQUENCE</scope>
    <source>
        <strain evidence="1">F15B</strain>
    </source>
</reference>
<dbReference type="EMBL" id="RKLU01000004">
    <property type="protein sequence ID" value="TQQ80021.1"/>
    <property type="molecule type" value="Genomic_DNA"/>
</dbReference>
<protein>
    <submittedName>
        <fullName evidence="1">Uncharacterized protein</fullName>
    </submittedName>
</protein>